<organism evidence="3">
    <name type="scientific">hydrocarbon metagenome</name>
    <dbReference type="NCBI Taxonomy" id="938273"/>
    <lineage>
        <taxon>unclassified sequences</taxon>
        <taxon>metagenomes</taxon>
        <taxon>ecological metagenomes</taxon>
    </lineage>
</organism>
<protein>
    <submittedName>
        <fullName evidence="3">Response regulator</fullName>
    </submittedName>
</protein>
<evidence type="ECO:0000313" key="3">
    <source>
        <dbReference type="EMBL" id="KUG03985.1"/>
    </source>
</evidence>
<dbReference type="PROSITE" id="PS51832">
    <property type="entry name" value="HD_GYP"/>
    <property type="match status" value="1"/>
</dbReference>
<dbReference type="Pfam" id="PF00072">
    <property type="entry name" value="Response_reg"/>
    <property type="match status" value="1"/>
</dbReference>
<evidence type="ECO:0000259" key="2">
    <source>
        <dbReference type="PROSITE" id="PS51832"/>
    </source>
</evidence>
<dbReference type="PANTHER" id="PTHR45228">
    <property type="entry name" value="CYCLIC DI-GMP PHOSPHODIESTERASE TM_0186-RELATED"/>
    <property type="match status" value="1"/>
</dbReference>
<comment type="caution">
    <text evidence="3">The sequence shown here is derived from an EMBL/GenBank/DDBJ whole genome shotgun (WGS) entry which is preliminary data.</text>
</comment>
<dbReference type="InterPro" id="IPR003607">
    <property type="entry name" value="HD/PDEase_dom"/>
</dbReference>
<dbReference type="EMBL" id="LNQE01001863">
    <property type="protein sequence ID" value="KUG03985.1"/>
    <property type="molecule type" value="Genomic_DNA"/>
</dbReference>
<accession>A0A0W8E6F3</accession>
<dbReference type="InterPro" id="IPR037522">
    <property type="entry name" value="HD_GYP_dom"/>
</dbReference>
<dbReference type="InterPro" id="IPR011006">
    <property type="entry name" value="CheY-like_superfamily"/>
</dbReference>
<dbReference type="SMART" id="SM00448">
    <property type="entry name" value="REC"/>
    <property type="match status" value="1"/>
</dbReference>
<dbReference type="Gene3D" id="3.40.50.2300">
    <property type="match status" value="1"/>
</dbReference>
<sequence length="373" mass="42779">MIKPRELKEAAQGISILYIEDDVELRQNTVRLLASFFNEIGVAGNGLEGLNKYRSTKYDLVITDINMPVMNGVKMAQEIKKENPQQVIVVISAHDEAVYLLDLINLGIDYYILKPLDLDKFLSILYKAVRLTQFHKIEKNYKLMLERTVAQRTKELSDALTIVNELSSELVYRLSSAAELRDPETGMHNKRLGLCAPRLAREINMPFDFIESIAFAAPLHDIGKIGIWDNILLKPEPLNEEEFEIMKSHTVIGANILSNSKYDKIRMIETISLTHHERWDGSGYPNGLKGEEIPMEGRIVAICDQYDALRSKRPYKNGFSHHRTMNIIIRGDGRTKPEYFDPRILTAFVRIADEMNEIFIHNQDSDKQLFKEA</sequence>
<dbReference type="PROSITE" id="PS50110">
    <property type="entry name" value="RESPONSE_REGULATORY"/>
    <property type="match status" value="1"/>
</dbReference>
<feature type="domain" description="Response regulatory" evidence="1">
    <location>
        <begin position="15"/>
        <end position="129"/>
    </location>
</feature>
<reference evidence="3" key="1">
    <citation type="journal article" date="2015" name="Proc. Natl. Acad. Sci. U.S.A.">
        <title>Networks of energetic and metabolic interactions define dynamics in microbial communities.</title>
        <authorList>
            <person name="Embree M."/>
            <person name="Liu J.K."/>
            <person name="Al-Bassam M.M."/>
            <person name="Zengler K."/>
        </authorList>
    </citation>
    <scope>NUCLEOTIDE SEQUENCE</scope>
</reference>
<dbReference type="GO" id="GO:0000160">
    <property type="term" value="P:phosphorelay signal transduction system"/>
    <property type="evidence" value="ECO:0007669"/>
    <property type="project" value="InterPro"/>
</dbReference>
<dbReference type="AlphaFoldDB" id="A0A0W8E6F3"/>
<dbReference type="SUPFAM" id="SSF109604">
    <property type="entry name" value="HD-domain/PDEase-like"/>
    <property type="match status" value="1"/>
</dbReference>
<proteinExistence type="predicted"/>
<evidence type="ECO:0000259" key="1">
    <source>
        <dbReference type="PROSITE" id="PS50110"/>
    </source>
</evidence>
<name>A0A0W8E6F3_9ZZZZ</name>
<dbReference type="InterPro" id="IPR052020">
    <property type="entry name" value="Cyclic_di-GMP/3'3'-cGAMP_PDE"/>
</dbReference>
<dbReference type="SUPFAM" id="SSF52172">
    <property type="entry name" value="CheY-like"/>
    <property type="match status" value="1"/>
</dbReference>
<dbReference type="SMART" id="SM00471">
    <property type="entry name" value="HDc"/>
    <property type="match status" value="1"/>
</dbReference>
<dbReference type="CDD" id="cd00077">
    <property type="entry name" value="HDc"/>
    <property type="match status" value="1"/>
</dbReference>
<dbReference type="Gene3D" id="1.10.3210.10">
    <property type="entry name" value="Hypothetical protein af1432"/>
    <property type="match status" value="1"/>
</dbReference>
<dbReference type="InterPro" id="IPR001789">
    <property type="entry name" value="Sig_transdc_resp-reg_receiver"/>
</dbReference>
<gene>
    <name evidence="3" type="ORF">ASZ90_018602</name>
</gene>
<dbReference type="Pfam" id="PF13487">
    <property type="entry name" value="HD_5"/>
    <property type="match status" value="1"/>
</dbReference>
<dbReference type="PANTHER" id="PTHR45228:SF8">
    <property type="entry name" value="TWO-COMPONENT RESPONSE REGULATOR-RELATED"/>
    <property type="match status" value="1"/>
</dbReference>
<feature type="domain" description="HD-GYP" evidence="2">
    <location>
        <begin position="163"/>
        <end position="364"/>
    </location>
</feature>